<dbReference type="PANTHER" id="PTHR12388:SF0">
    <property type="entry name" value="MITOCHONDRIAL IMPORT INNER MEMBRANE TRANSLOCASE SUBUNIT TIM16"/>
    <property type="match status" value="1"/>
</dbReference>
<keyword evidence="3" id="KW-0813">Transport</keyword>
<evidence type="ECO:0000256" key="3">
    <source>
        <dbReference type="ARBA" id="ARBA00022448"/>
    </source>
</evidence>
<gene>
    <name evidence="9" type="ORF">AAND1436_LOCUS37498</name>
</gene>
<dbReference type="PANTHER" id="PTHR12388">
    <property type="entry name" value="MITOCHONDRIA ASSOCIATED GRANULOCYTE MACROPHAGE CSF SIGNALING MOLECULE"/>
    <property type="match status" value="1"/>
</dbReference>
<evidence type="ECO:0000256" key="4">
    <source>
        <dbReference type="ARBA" id="ARBA00022792"/>
    </source>
</evidence>
<evidence type="ECO:0000256" key="2">
    <source>
        <dbReference type="ARBA" id="ARBA00008817"/>
    </source>
</evidence>
<evidence type="ECO:0000313" key="9">
    <source>
        <dbReference type="EMBL" id="CAD9503578.1"/>
    </source>
</evidence>
<evidence type="ECO:0000256" key="7">
    <source>
        <dbReference type="ARBA" id="ARBA00023128"/>
    </source>
</evidence>
<evidence type="ECO:0008006" key="10">
    <source>
        <dbReference type="Google" id="ProtNLM"/>
    </source>
</evidence>
<evidence type="ECO:0000256" key="1">
    <source>
        <dbReference type="ARBA" id="ARBA00004637"/>
    </source>
</evidence>
<evidence type="ECO:0000256" key="6">
    <source>
        <dbReference type="ARBA" id="ARBA00023010"/>
    </source>
</evidence>
<reference evidence="9" key="1">
    <citation type="submission" date="2021-01" db="EMBL/GenBank/DDBJ databases">
        <authorList>
            <person name="Corre E."/>
            <person name="Pelletier E."/>
            <person name="Niang G."/>
            <person name="Scheremetjew M."/>
            <person name="Finn R."/>
            <person name="Kale V."/>
            <person name="Holt S."/>
            <person name="Cochrane G."/>
            <person name="Meng A."/>
            <person name="Brown T."/>
            <person name="Cohen L."/>
        </authorList>
    </citation>
    <scope>NUCLEOTIDE SEQUENCE</scope>
    <source>
        <strain evidence="9">CCMP2222</strain>
    </source>
</reference>
<accession>A0A7S2MUY0</accession>
<comment type="subcellular location">
    <subcellularLocation>
        <location evidence="1">Mitochondrion inner membrane</location>
        <topology evidence="1">Peripheral membrane protein</topology>
    </subcellularLocation>
</comment>
<dbReference type="InterPro" id="IPR005341">
    <property type="entry name" value="Tim16"/>
</dbReference>
<keyword evidence="6" id="KW-0811">Translocation</keyword>
<protein>
    <recommendedName>
        <fullName evidence="10">Mitochondrial import inner membrane translocase subunit TIM16</fullName>
    </recommendedName>
</protein>
<keyword evidence="7" id="KW-0496">Mitochondrion</keyword>
<proteinExistence type="inferred from homology"/>
<comment type="similarity">
    <text evidence="2">Belongs to the TIM16/PAM16 family.</text>
</comment>
<name>A0A7S2MUY0_9DINO</name>
<dbReference type="EMBL" id="HBGQ01078424">
    <property type="protein sequence ID" value="CAD9503578.1"/>
    <property type="molecule type" value="Transcribed_RNA"/>
</dbReference>
<evidence type="ECO:0000256" key="8">
    <source>
        <dbReference type="ARBA" id="ARBA00023136"/>
    </source>
</evidence>
<dbReference type="GO" id="GO:0005744">
    <property type="term" value="C:TIM23 mitochondrial import inner membrane translocase complex"/>
    <property type="evidence" value="ECO:0007669"/>
    <property type="project" value="InterPro"/>
</dbReference>
<dbReference type="Pfam" id="PF03656">
    <property type="entry name" value="Pam16"/>
    <property type="match status" value="1"/>
</dbReference>
<keyword evidence="5" id="KW-0653">Protein transport</keyword>
<dbReference type="GO" id="GO:0030150">
    <property type="term" value="P:protein import into mitochondrial matrix"/>
    <property type="evidence" value="ECO:0007669"/>
    <property type="project" value="InterPro"/>
</dbReference>
<dbReference type="InterPro" id="IPR036869">
    <property type="entry name" value="J_dom_sf"/>
</dbReference>
<sequence>MALGPFARVIAQAAIVAGSALGKAVLEAYREAAAGRGSGAAANAAKKFARKKMSLDEARNILTVEASTEVEKVEERCAQLCELNADSPYLQERIKVAQKIILAARTE</sequence>
<dbReference type="AlphaFoldDB" id="A0A7S2MUY0"/>
<keyword evidence="8" id="KW-0472">Membrane</keyword>
<organism evidence="9">
    <name type="scientific">Alexandrium andersonii</name>
    <dbReference type="NCBI Taxonomy" id="327968"/>
    <lineage>
        <taxon>Eukaryota</taxon>
        <taxon>Sar</taxon>
        <taxon>Alveolata</taxon>
        <taxon>Dinophyceae</taxon>
        <taxon>Gonyaulacales</taxon>
        <taxon>Pyrocystaceae</taxon>
        <taxon>Alexandrium</taxon>
    </lineage>
</organism>
<dbReference type="Gene3D" id="1.10.287.110">
    <property type="entry name" value="DnaJ domain"/>
    <property type="match status" value="1"/>
</dbReference>
<keyword evidence="4" id="KW-0999">Mitochondrion inner membrane</keyword>
<evidence type="ECO:0000256" key="5">
    <source>
        <dbReference type="ARBA" id="ARBA00022927"/>
    </source>
</evidence>